<proteinExistence type="predicted"/>
<evidence type="ECO:0000313" key="3">
    <source>
        <dbReference type="Proteomes" id="UP001250214"/>
    </source>
</evidence>
<gene>
    <name evidence="2" type="ORF">RIF23_01470</name>
</gene>
<dbReference type="RefSeq" id="WP_310910466.1">
    <property type="nucleotide sequence ID" value="NZ_JAVLVT010000001.1"/>
</dbReference>
<feature type="domain" description="DUF397" evidence="1">
    <location>
        <begin position="5"/>
        <end position="57"/>
    </location>
</feature>
<reference evidence="3" key="1">
    <citation type="submission" date="2023-07" db="EMBL/GenBank/DDBJ databases">
        <title>Novel species in the genus Lipingzhangella isolated from Sambhar Salt Lake.</title>
        <authorList>
            <person name="Jiya N."/>
            <person name="Kajale S."/>
            <person name="Sharma A."/>
        </authorList>
    </citation>
    <scope>NUCLEOTIDE SEQUENCE [LARGE SCALE GENOMIC DNA]</scope>
    <source>
        <strain evidence="3">LS1_29</strain>
    </source>
</reference>
<keyword evidence="3" id="KW-1185">Reference proteome</keyword>
<organism evidence="2 3">
    <name type="scientific">Lipingzhangella rawalii</name>
    <dbReference type="NCBI Taxonomy" id="2055835"/>
    <lineage>
        <taxon>Bacteria</taxon>
        <taxon>Bacillati</taxon>
        <taxon>Actinomycetota</taxon>
        <taxon>Actinomycetes</taxon>
        <taxon>Streptosporangiales</taxon>
        <taxon>Nocardiopsidaceae</taxon>
        <taxon>Lipingzhangella</taxon>
    </lineage>
</organism>
<dbReference type="Proteomes" id="UP001250214">
    <property type="component" value="Unassembled WGS sequence"/>
</dbReference>
<name>A0ABU2H0Y1_9ACTN</name>
<dbReference type="InterPro" id="IPR007278">
    <property type="entry name" value="DUF397"/>
</dbReference>
<evidence type="ECO:0000259" key="1">
    <source>
        <dbReference type="Pfam" id="PF04149"/>
    </source>
</evidence>
<accession>A0ABU2H0Y1</accession>
<dbReference type="EMBL" id="JAVLVT010000001">
    <property type="protein sequence ID" value="MDS1268957.1"/>
    <property type="molecule type" value="Genomic_DNA"/>
</dbReference>
<comment type="caution">
    <text evidence="2">The sequence shown here is derived from an EMBL/GenBank/DDBJ whole genome shotgun (WGS) entry which is preliminary data.</text>
</comment>
<sequence length="61" mass="7045">MHQTPWTKSSYSEGREPNCVECRTAENRVQVRDSQHPHLGYMTLPTHAWTALLHAVRIGKM</sequence>
<evidence type="ECO:0000313" key="2">
    <source>
        <dbReference type="EMBL" id="MDS1268957.1"/>
    </source>
</evidence>
<protein>
    <submittedName>
        <fullName evidence="2">DUF397 domain-containing protein</fullName>
    </submittedName>
</protein>
<dbReference type="Pfam" id="PF04149">
    <property type="entry name" value="DUF397"/>
    <property type="match status" value="1"/>
</dbReference>